<evidence type="ECO:0000313" key="2">
    <source>
        <dbReference type="EMBL" id="KAH3776215.1"/>
    </source>
</evidence>
<proteinExistence type="predicted"/>
<protein>
    <submittedName>
        <fullName evidence="2">Uncharacterized protein</fullName>
    </submittedName>
</protein>
<reference evidence="2" key="2">
    <citation type="submission" date="2020-11" db="EMBL/GenBank/DDBJ databases">
        <authorList>
            <person name="McCartney M.A."/>
            <person name="Auch B."/>
            <person name="Kono T."/>
            <person name="Mallez S."/>
            <person name="Becker A."/>
            <person name="Gohl D.M."/>
            <person name="Silverstein K.A.T."/>
            <person name="Koren S."/>
            <person name="Bechman K.B."/>
            <person name="Herman A."/>
            <person name="Abrahante J.E."/>
            <person name="Garbe J."/>
        </authorList>
    </citation>
    <scope>NUCLEOTIDE SEQUENCE</scope>
    <source>
        <strain evidence="2">Duluth1</strain>
        <tissue evidence="2">Whole animal</tissue>
    </source>
</reference>
<gene>
    <name evidence="2" type="ORF">DPMN_177634</name>
</gene>
<keyword evidence="3" id="KW-1185">Reference proteome</keyword>
<evidence type="ECO:0000256" key="1">
    <source>
        <dbReference type="SAM" id="MobiDB-lite"/>
    </source>
</evidence>
<reference evidence="2" key="1">
    <citation type="journal article" date="2019" name="bioRxiv">
        <title>The Genome of the Zebra Mussel, Dreissena polymorpha: A Resource for Invasive Species Research.</title>
        <authorList>
            <person name="McCartney M.A."/>
            <person name="Auch B."/>
            <person name="Kono T."/>
            <person name="Mallez S."/>
            <person name="Zhang Y."/>
            <person name="Obille A."/>
            <person name="Becker A."/>
            <person name="Abrahante J.E."/>
            <person name="Garbe J."/>
            <person name="Badalamenti J.P."/>
            <person name="Herman A."/>
            <person name="Mangelson H."/>
            <person name="Liachko I."/>
            <person name="Sullivan S."/>
            <person name="Sone E.D."/>
            <person name="Koren S."/>
            <person name="Silverstein K.A.T."/>
            <person name="Beckman K.B."/>
            <person name="Gohl D.M."/>
        </authorList>
    </citation>
    <scope>NUCLEOTIDE SEQUENCE</scope>
    <source>
        <strain evidence="2">Duluth1</strain>
        <tissue evidence="2">Whole animal</tissue>
    </source>
</reference>
<dbReference type="EMBL" id="JAIWYP010000009">
    <property type="protein sequence ID" value="KAH3776215.1"/>
    <property type="molecule type" value="Genomic_DNA"/>
</dbReference>
<evidence type="ECO:0000313" key="3">
    <source>
        <dbReference type="Proteomes" id="UP000828390"/>
    </source>
</evidence>
<comment type="caution">
    <text evidence="2">The sequence shown here is derived from an EMBL/GenBank/DDBJ whole genome shotgun (WGS) entry which is preliminary data.</text>
</comment>
<name>A0A9D4EBH3_DREPO</name>
<sequence>MCRILRKLGIMHNRFQFIGRISKVPEPRDFFGYVWDNRIMPLFANSVAERSKHGRGSPNTKPPTHGQEKRRLKYFWKHLQETY</sequence>
<dbReference type="Proteomes" id="UP000828390">
    <property type="component" value="Unassembled WGS sequence"/>
</dbReference>
<dbReference type="AlphaFoldDB" id="A0A9D4EBH3"/>
<accession>A0A9D4EBH3</accession>
<organism evidence="2 3">
    <name type="scientific">Dreissena polymorpha</name>
    <name type="common">Zebra mussel</name>
    <name type="synonym">Mytilus polymorpha</name>
    <dbReference type="NCBI Taxonomy" id="45954"/>
    <lineage>
        <taxon>Eukaryota</taxon>
        <taxon>Metazoa</taxon>
        <taxon>Spiralia</taxon>
        <taxon>Lophotrochozoa</taxon>
        <taxon>Mollusca</taxon>
        <taxon>Bivalvia</taxon>
        <taxon>Autobranchia</taxon>
        <taxon>Heteroconchia</taxon>
        <taxon>Euheterodonta</taxon>
        <taxon>Imparidentia</taxon>
        <taxon>Neoheterodontei</taxon>
        <taxon>Myida</taxon>
        <taxon>Dreissenoidea</taxon>
        <taxon>Dreissenidae</taxon>
        <taxon>Dreissena</taxon>
    </lineage>
</organism>
<feature type="region of interest" description="Disordered" evidence="1">
    <location>
        <begin position="49"/>
        <end position="71"/>
    </location>
</feature>